<comment type="caution">
    <text evidence="2">The sequence shown here is derived from an EMBL/GenBank/DDBJ whole genome shotgun (WGS) entry which is preliminary data.</text>
</comment>
<protein>
    <submittedName>
        <fullName evidence="2">Uncharacterized protein</fullName>
    </submittedName>
</protein>
<evidence type="ECO:0000313" key="3">
    <source>
        <dbReference type="Proteomes" id="UP000023152"/>
    </source>
</evidence>
<reference evidence="2 3" key="1">
    <citation type="journal article" date="2013" name="Curr. Biol.">
        <title>The Genome of the Foraminiferan Reticulomyxa filosa.</title>
        <authorList>
            <person name="Glockner G."/>
            <person name="Hulsmann N."/>
            <person name="Schleicher M."/>
            <person name="Noegel A.A."/>
            <person name="Eichinger L."/>
            <person name="Gallinger C."/>
            <person name="Pawlowski J."/>
            <person name="Sierra R."/>
            <person name="Euteneuer U."/>
            <person name="Pillet L."/>
            <person name="Moustafa A."/>
            <person name="Platzer M."/>
            <person name="Groth M."/>
            <person name="Szafranski K."/>
            <person name="Schliwa M."/>
        </authorList>
    </citation>
    <scope>NUCLEOTIDE SEQUENCE [LARGE SCALE GENOMIC DNA]</scope>
</reference>
<keyword evidence="1" id="KW-0175">Coiled coil</keyword>
<keyword evidence="3" id="KW-1185">Reference proteome</keyword>
<organism evidence="2 3">
    <name type="scientific">Reticulomyxa filosa</name>
    <dbReference type="NCBI Taxonomy" id="46433"/>
    <lineage>
        <taxon>Eukaryota</taxon>
        <taxon>Sar</taxon>
        <taxon>Rhizaria</taxon>
        <taxon>Retaria</taxon>
        <taxon>Foraminifera</taxon>
        <taxon>Monothalamids</taxon>
        <taxon>Reticulomyxidae</taxon>
        <taxon>Reticulomyxa</taxon>
    </lineage>
</organism>
<proteinExistence type="predicted"/>
<name>X6MW35_RETFI</name>
<dbReference type="Proteomes" id="UP000023152">
    <property type="component" value="Unassembled WGS sequence"/>
</dbReference>
<evidence type="ECO:0000256" key="1">
    <source>
        <dbReference type="SAM" id="Coils"/>
    </source>
</evidence>
<dbReference type="EMBL" id="ASPP01015901">
    <property type="protein sequence ID" value="ETO17841.1"/>
    <property type="molecule type" value="Genomic_DNA"/>
</dbReference>
<dbReference type="AlphaFoldDB" id="X6MW35"/>
<accession>X6MW35</accession>
<sequence length="213" mass="24754">MKEKEKEEKEEAKQERKMICRKNRHEQNLKLEVYEQKLDLEQKRNKQLEQYIETIVTGDAKSSDKMPSVDDIVLNLNAIHTNIQGFEKFDGVIQKLLELVMDAQRISVSVLNEMTSKSDDLLKVHEELNLWLYSKRLQDLKTLVPLAPNLDTGNSCAYQEITHESLKWSSKIDQIVTRLQQLRKDIPQSTTTYQVNFQSKGSPSQTSQVICFL</sequence>
<gene>
    <name evidence="2" type="ORF">RFI_19466</name>
</gene>
<evidence type="ECO:0000313" key="2">
    <source>
        <dbReference type="EMBL" id="ETO17841.1"/>
    </source>
</evidence>
<feature type="coiled-coil region" evidence="1">
    <location>
        <begin position="2"/>
        <end position="51"/>
    </location>
</feature>